<protein>
    <submittedName>
        <fullName evidence="4">N-acetyltransferase</fullName>
    </submittedName>
</protein>
<dbReference type="PROSITE" id="PS51186">
    <property type="entry name" value="GNAT"/>
    <property type="match status" value="1"/>
</dbReference>
<dbReference type="InterPro" id="IPR051016">
    <property type="entry name" value="Diverse_Substrate_AcTransf"/>
</dbReference>
<dbReference type="KEGG" id="rbg:BG454_11105"/>
<proteinExistence type="predicted"/>
<evidence type="ECO:0000256" key="1">
    <source>
        <dbReference type="ARBA" id="ARBA00022679"/>
    </source>
</evidence>
<dbReference type="GO" id="GO:0008080">
    <property type="term" value="F:N-acetyltransferase activity"/>
    <property type="evidence" value="ECO:0007669"/>
    <property type="project" value="TreeGrafter"/>
</dbReference>
<dbReference type="Gene3D" id="3.40.630.30">
    <property type="match status" value="1"/>
</dbReference>
<dbReference type="PANTHER" id="PTHR10545:SF42">
    <property type="entry name" value="ACETYLTRANSFERASE"/>
    <property type="match status" value="1"/>
</dbReference>
<evidence type="ECO:0000313" key="5">
    <source>
        <dbReference type="Proteomes" id="UP000228948"/>
    </source>
</evidence>
<dbReference type="AlphaFoldDB" id="A0A2K8KED3"/>
<evidence type="ECO:0000259" key="3">
    <source>
        <dbReference type="PROSITE" id="PS51186"/>
    </source>
</evidence>
<dbReference type="OrthoDB" id="9805924at2"/>
<dbReference type="Pfam" id="PF00583">
    <property type="entry name" value="Acetyltransf_1"/>
    <property type="match status" value="1"/>
</dbReference>
<gene>
    <name evidence="4" type="ORF">BG454_11105</name>
</gene>
<feature type="domain" description="N-acetyltransferase" evidence="3">
    <location>
        <begin position="3"/>
        <end position="148"/>
    </location>
</feature>
<dbReference type="InterPro" id="IPR000182">
    <property type="entry name" value="GNAT_dom"/>
</dbReference>
<dbReference type="RefSeq" id="WP_071480808.1">
    <property type="nucleotide sequence ID" value="NZ_CP024899.1"/>
</dbReference>
<keyword evidence="1 4" id="KW-0808">Transferase</keyword>
<dbReference type="InterPro" id="IPR016181">
    <property type="entry name" value="Acyl_CoA_acyltransferase"/>
</dbReference>
<dbReference type="Proteomes" id="UP000228948">
    <property type="component" value="Chromosome"/>
</dbReference>
<evidence type="ECO:0000313" key="4">
    <source>
        <dbReference type="EMBL" id="ATX66293.1"/>
    </source>
</evidence>
<dbReference type="EMBL" id="CP024899">
    <property type="protein sequence ID" value="ATX66293.1"/>
    <property type="molecule type" value="Genomic_DNA"/>
</dbReference>
<evidence type="ECO:0000256" key="2">
    <source>
        <dbReference type="ARBA" id="ARBA00023315"/>
    </source>
</evidence>
<keyword evidence="5" id="KW-1185">Reference proteome</keyword>
<organism evidence="4 5">
    <name type="scientific">Roseinatronobacter bogoriensis subsp. barguzinensis</name>
    <dbReference type="NCBI Taxonomy" id="441209"/>
    <lineage>
        <taxon>Bacteria</taxon>
        <taxon>Pseudomonadati</taxon>
        <taxon>Pseudomonadota</taxon>
        <taxon>Alphaproteobacteria</taxon>
        <taxon>Rhodobacterales</taxon>
        <taxon>Paracoccaceae</taxon>
        <taxon>Roseinatronobacter</taxon>
    </lineage>
</organism>
<dbReference type="STRING" id="441209.GCA_001870665_02001"/>
<keyword evidence="2" id="KW-0012">Acyltransferase</keyword>
<sequence>MSIVIRNLRIEDKAEWEKLWAGYLDYYQSPLEQSIYDATFTALLAEDAHSPSGLLALVDDRPVGLVHYLFHAHCWRPEGICYLQDLFTSPQARGQGVARALIEAVYAAADARNVSGVYWTTQDFNATARRLYDQVGVLTPFIKYVRPE</sequence>
<dbReference type="CDD" id="cd04301">
    <property type="entry name" value="NAT_SF"/>
    <property type="match status" value="1"/>
</dbReference>
<accession>A0A2K8KED3</accession>
<reference evidence="4 5" key="1">
    <citation type="submission" date="2017-11" db="EMBL/GenBank/DDBJ databases">
        <title>Revised Sequence and Annotation of the Rhodobaca barguzinensis strain alga05 Genome.</title>
        <authorList>
            <person name="Kopejtka K."/>
            <person name="Tomasch J.M."/>
            <person name="Bunk B."/>
            <person name="Koblizek M."/>
        </authorList>
    </citation>
    <scope>NUCLEOTIDE SEQUENCE [LARGE SCALE GENOMIC DNA]</scope>
    <source>
        <strain evidence="5">alga05</strain>
    </source>
</reference>
<name>A0A2K8KED3_9RHOB</name>
<dbReference type="SUPFAM" id="SSF55729">
    <property type="entry name" value="Acyl-CoA N-acyltransferases (Nat)"/>
    <property type="match status" value="1"/>
</dbReference>
<dbReference type="PANTHER" id="PTHR10545">
    <property type="entry name" value="DIAMINE N-ACETYLTRANSFERASE"/>
    <property type="match status" value="1"/>
</dbReference>